<dbReference type="EMBL" id="OX596086">
    <property type="protein sequence ID" value="CAM9940037.1"/>
    <property type="molecule type" value="Genomic_DNA"/>
</dbReference>
<evidence type="ECO:0000313" key="2">
    <source>
        <dbReference type="Proteomes" id="UP001162501"/>
    </source>
</evidence>
<reference evidence="1" key="1">
    <citation type="submission" date="2023-05" db="EMBL/GenBank/DDBJ databases">
        <authorList>
            <consortium name="ELIXIR-Norway"/>
        </authorList>
    </citation>
    <scope>NUCLEOTIDE SEQUENCE</scope>
</reference>
<reference evidence="1" key="2">
    <citation type="submission" date="2025-03" db="EMBL/GenBank/DDBJ databases">
        <authorList>
            <consortium name="ELIXIR-Norway"/>
            <consortium name="Elixir Norway"/>
        </authorList>
    </citation>
    <scope>NUCLEOTIDE SEQUENCE</scope>
</reference>
<protein>
    <submittedName>
        <fullName evidence="1">Uncharacterized protein</fullName>
    </submittedName>
</protein>
<sequence>MSHFHRALVPDDTCAPQLTVGSLRVQAHQRWQRPIYLQHLRGPHLSEARLIWAALSDDSRALAERGSYLGERKAEGCDTGRKALQHLRGRRGHGKDAGCQSLAVSQLCSRFVLLVTSSCRRAERNVSPLAF</sequence>
<dbReference type="Proteomes" id="UP001162501">
    <property type="component" value="Chromosome 2"/>
</dbReference>
<evidence type="ECO:0000313" key="1">
    <source>
        <dbReference type="EMBL" id="CAM9940037.1"/>
    </source>
</evidence>
<gene>
    <name evidence="1" type="ORF">MRATA1EN22A_LOCUS9669</name>
</gene>
<accession>A0AC59YRW6</accession>
<name>A0AC59YRW6_RANTA</name>
<organism evidence="1 2">
    <name type="scientific">Rangifer tarandus platyrhynchus</name>
    <name type="common">Svalbard reindeer</name>
    <dbReference type="NCBI Taxonomy" id="3082113"/>
    <lineage>
        <taxon>Eukaryota</taxon>
        <taxon>Metazoa</taxon>
        <taxon>Chordata</taxon>
        <taxon>Craniata</taxon>
        <taxon>Vertebrata</taxon>
        <taxon>Euteleostomi</taxon>
        <taxon>Mammalia</taxon>
        <taxon>Eutheria</taxon>
        <taxon>Laurasiatheria</taxon>
        <taxon>Artiodactyla</taxon>
        <taxon>Ruminantia</taxon>
        <taxon>Pecora</taxon>
        <taxon>Cervidae</taxon>
        <taxon>Odocoileinae</taxon>
        <taxon>Rangifer</taxon>
    </lineage>
</organism>
<proteinExistence type="predicted"/>